<dbReference type="RefSeq" id="XP_014676713.1">
    <property type="nucleotide sequence ID" value="XM_014821227.1"/>
</dbReference>
<protein>
    <recommendedName>
        <fullName evidence="1">Non-lysosomal glucosylceramidase</fullName>
        <shortName evidence="1">NLGase</shortName>
        <ecNumber evidence="1">3.2.1.45</ecNumber>
    </recommendedName>
</protein>
<feature type="domain" description="Glycosyl-hydrolase family 116 catalytic region" evidence="2">
    <location>
        <begin position="464"/>
        <end position="826"/>
    </location>
</feature>
<dbReference type="Pfam" id="PF04685">
    <property type="entry name" value="DUF608"/>
    <property type="match status" value="1"/>
</dbReference>
<evidence type="ECO:0000313" key="5">
    <source>
        <dbReference type="RefSeq" id="XP_014676713.1"/>
    </source>
</evidence>
<evidence type="ECO:0000259" key="2">
    <source>
        <dbReference type="Pfam" id="PF04685"/>
    </source>
</evidence>
<keyword evidence="4" id="KW-1185">Reference proteome</keyword>
<dbReference type="Proteomes" id="UP000695022">
    <property type="component" value="Unplaced"/>
</dbReference>
<comment type="similarity">
    <text evidence="1">Belongs to the non-lysosomal glucosylceramidase family.</text>
</comment>
<dbReference type="SUPFAM" id="SSF48208">
    <property type="entry name" value="Six-hairpin glycosidases"/>
    <property type="match status" value="1"/>
</dbReference>
<dbReference type="EC" id="3.2.1.45" evidence="1"/>
<keyword evidence="1" id="KW-0472">Membrane</keyword>
<dbReference type="InterPro" id="IPR052566">
    <property type="entry name" value="Non-lysos_glucosylceramidase"/>
</dbReference>
<sequence length="836" mass="95044">MSGTRNNNERLSSTEFTSDGVPAAGWRLRLDHQFKEKWKPFDRPRVREIMSLMWMFVRYMCYWIKLKLANRTAFIDQLSAVKCKQIYGVPIGGIGCGTIGRGWKGEFCRYQLIPGMYRHHTILANQFIVTIRMEGTTVYQQVLSPKTNTKSQLRAWKWGFDGANAFYHALYPRSWMVYNIAEHSVRLICRQVSPVIPHDYQDSSIPCAVFVWEVENSSADELDISIAFTFKNGMGCSLDRAGGCQTEAFSASEGACSVKGVQIHQSFKQMSCTYGLAIRETAGVQISHKLHWNPKGSGTDIWDDLLQSGSFSVSPTTEKSEVTRKGQEIACAVCAKMKAKPHCPVTAEMCLVWDMPRIRFGAGEQQYYRRYTRWFGREGKATPRLCSYALSHYEDWENKISTWQMPVLEDSKLPDWYKSALFNELYFMADGGTVWVDVDCETVTGVKPVSPAVVNPHKLIQEYGKFAYLEGHEYRMYNTYDVHFYASFALAMLWPNLELSLLYDVASVIQYTDDESILHLFEGNTDVRKLANAVPHDMGDPDDEPWERVNGYRVHDTGNWKDLNLKFVLQVYRDYLLQKDKQLLVDMWPLVQAVIKKGIEQDSDKDGIIDNTGADQTYDAWRMYGASAYCGGLWLAALKAACEIGTIIDSTADTVEYAALLEQGKESYYKKLWTGRFYLFDCSGRDCANSIMSDQLAGYWYLKACGIEAEVFPPETITTALRTIYENNVLKFEGGTMGAVNAMRTDGSIDTFCLQGEETWTGTSYALAATMIQEGMVEEGFHTAEGVYRSCYERLGLGFQTPEALYAPRQKFRSLGYMRALAIWSIQWALENVQPL</sequence>
<dbReference type="PIRSF" id="PIRSF028944">
    <property type="entry name" value="Beta_gluc_GBA2"/>
    <property type="match status" value="1"/>
</dbReference>
<evidence type="ECO:0000259" key="3">
    <source>
        <dbReference type="Pfam" id="PF12215"/>
    </source>
</evidence>
<dbReference type="InterPro" id="IPR008928">
    <property type="entry name" value="6-hairpin_glycosidase_sf"/>
</dbReference>
<evidence type="ECO:0000256" key="1">
    <source>
        <dbReference type="PIRNR" id="PIRNR028944"/>
    </source>
</evidence>
<name>A0ABM1EWZ2_PRICU</name>
<evidence type="ECO:0000313" key="4">
    <source>
        <dbReference type="Proteomes" id="UP000695022"/>
    </source>
</evidence>
<dbReference type="Pfam" id="PF12215">
    <property type="entry name" value="Glyco_hydr_116N"/>
    <property type="match status" value="1"/>
</dbReference>
<keyword evidence="1" id="KW-0378">Hydrolase</keyword>
<proteinExistence type="inferred from homology"/>
<keyword evidence="1" id="KW-0326">Glycosidase</keyword>
<dbReference type="InterPro" id="IPR024462">
    <property type="entry name" value="GH116_N"/>
</dbReference>
<dbReference type="PANTHER" id="PTHR12654">
    <property type="entry name" value="BILE ACID BETA-GLUCOSIDASE-RELATED"/>
    <property type="match status" value="1"/>
</dbReference>
<dbReference type="PANTHER" id="PTHR12654:SF0">
    <property type="entry name" value="NON-LYSOSOMAL GLUCOSYLCERAMIDASE"/>
    <property type="match status" value="1"/>
</dbReference>
<keyword evidence="1" id="KW-0443">Lipid metabolism</keyword>
<organism evidence="4 5">
    <name type="scientific">Priapulus caudatus</name>
    <name type="common">Priapulid worm</name>
    <dbReference type="NCBI Taxonomy" id="37621"/>
    <lineage>
        <taxon>Eukaryota</taxon>
        <taxon>Metazoa</taxon>
        <taxon>Ecdysozoa</taxon>
        <taxon>Scalidophora</taxon>
        <taxon>Priapulida</taxon>
        <taxon>Priapulimorpha</taxon>
        <taxon>Priapulimorphida</taxon>
        <taxon>Priapulidae</taxon>
        <taxon>Priapulus</taxon>
    </lineage>
</organism>
<gene>
    <name evidence="5" type="primary">LOC106816606</name>
</gene>
<comment type="function">
    <text evidence="1">Non-lysosomal glucosylceramidase that catalyzes the hydrolysis of glucosylceramide (GlcCer) to free glucose and ceramide.</text>
</comment>
<dbReference type="InterPro" id="IPR006775">
    <property type="entry name" value="GH116_catalytic"/>
</dbReference>
<dbReference type="Gene3D" id="1.50.10.10">
    <property type="match status" value="1"/>
</dbReference>
<dbReference type="InterPro" id="IPR012341">
    <property type="entry name" value="6hp_glycosidase-like_sf"/>
</dbReference>
<comment type="catalytic activity">
    <reaction evidence="1">
        <text>a beta-D-glucosyl-(1&lt;-&gt;1')-N-acylsphing-4-enine + H2O = an N-acylsphing-4-enine + D-glucose</text>
        <dbReference type="Rhea" id="RHEA:13269"/>
        <dbReference type="ChEBI" id="CHEBI:4167"/>
        <dbReference type="ChEBI" id="CHEBI:15377"/>
        <dbReference type="ChEBI" id="CHEBI:22801"/>
        <dbReference type="ChEBI" id="CHEBI:52639"/>
        <dbReference type="EC" id="3.2.1.45"/>
    </reaction>
</comment>
<reference evidence="5" key="1">
    <citation type="submission" date="2025-08" db="UniProtKB">
        <authorList>
            <consortium name="RefSeq"/>
        </authorList>
    </citation>
    <scope>IDENTIFICATION</scope>
</reference>
<feature type="domain" description="Glycosyl-hydrolase family 116 N-terminal" evidence="3">
    <location>
        <begin position="88"/>
        <end position="396"/>
    </location>
</feature>
<accession>A0ABM1EWZ2</accession>
<dbReference type="GeneID" id="106816606"/>
<dbReference type="InterPro" id="IPR014551">
    <property type="entry name" value="B_Glucosidase_GBA2-typ"/>
</dbReference>